<name>A5B3U7_VITVI</name>
<evidence type="ECO:0000313" key="2">
    <source>
        <dbReference type="EMBL" id="WJZ91929.1"/>
    </source>
</evidence>
<organism evidence="1">
    <name type="scientific">Vitis vinifera</name>
    <name type="common">Grape</name>
    <dbReference type="NCBI Taxonomy" id="29760"/>
    <lineage>
        <taxon>Eukaryota</taxon>
        <taxon>Viridiplantae</taxon>
        <taxon>Streptophyta</taxon>
        <taxon>Embryophyta</taxon>
        <taxon>Tracheophyta</taxon>
        <taxon>Spermatophyta</taxon>
        <taxon>Magnoliopsida</taxon>
        <taxon>eudicotyledons</taxon>
        <taxon>Gunneridae</taxon>
        <taxon>Pentapetalae</taxon>
        <taxon>rosids</taxon>
        <taxon>Vitales</taxon>
        <taxon>Vitaceae</taxon>
        <taxon>Viteae</taxon>
        <taxon>Vitis</taxon>
    </lineage>
</organism>
<dbReference type="Proteomes" id="UP001227230">
    <property type="component" value="Chromosome 7"/>
</dbReference>
<sequence>MGFMKNASATSSMSPRFCVLTMVVVMLVLTRPSLVHSRALLLGAKSEIGRLTIESVDRASFSKTSADSSRRTIVRDKVFQLASGPSGKGTGH</sequence>
<gene>
    <name evidence="1" type="ORF">VITISV_000520</name>
    <name evidence="2" type="ORF">VitviT2T_010962</name>
</gene>
<protein>
    <submittedName>
        <fullName evidence="1">Uncharacterized protein</fullName>
    </submittedName>
</protein>
<dbReference type="OrthoDB" id="1627907at2759"/>
<reference evidence="1" key="1">
    <citation type="journal article" date="2007" name="PLoS ONE">
        <title>The first genome sequence of an elite grapevine cultivar (Pinot noir Vitis vinifera L.): coping with a highly heterozygous genome.</title>
        <authorList>
            <person name="Velasco R."/>
            <person name="Zharkikh A."/>
            <person name="Troggio M."/>
            <person name="Cartwright D.A."/>
            <person name="Cestaro A."/>
            <person name="Pruss D."/>
            <person name="Pindo M."/>
            <person name="FitzGerald L.M."/>
            <person name="Vezzulli S."/>
            <person name="Reid J."/>
            <person name="Malacarne G."/>
            <person name="Iliev D."/>
            <person name="Coppola G."/>
            <person name="Wardell B."/>
            <person name="Micheletti D."/>
            <person name="Macalma T."/>
            <person name="Facci M."/>
            <person name="Mitchell J.T."/>
            <person name="Perazzolli M."/>
            <person name="Eldredge G."/>
            <person name="Gatto P."/>
            <person name="Oyzerski R."/>
            <person name="Moretto M."/>
            <person name="Gutin N."/>
            <person name="Stefanini M."/>
            <person name="Chen Y."/>
            <person name="Segala C."/>
            <person name="Davenport C."/>
            <person name="Dematte L."/>
            <person name="Mraz A."/>
            <person name="Battilana J."/>
            <person name="Stormo K."/>
            <person name="Costa F."/>
            <person name="Tao Q."/>
            <person name="Si-Ammour A."/>
            <person name="Harkins T."/>
            <person name="Lackey A."/>
            <person name="Perbost C."/>
            <person name="Taillon B."/>
            <person name="Stella A."/>
            <person name="Solovyev V."/>
            <person name="Fawcett J.A."/>
            <person name="Sterck L."/>
            <person name="Vandepoele K."/>
            <person name="Grando S.M."/>
            <person name="Toppo S."/>
            <person name="Moser C."/>
            <person name="Lanchbury J."/>
            <person name="Bogden R."/>
            <person name="Skolnick M."/>
            <person name="Sgaramella V."/>
            <person name="Bhatnagar S.K."/>
            <person name="Fontana P."/>
            <person name="Gutin A."/>
            <person name="Van de Peer Y."/>
            <person name="Salamini F."/>
            <person name="Viola R."/>
        </authorList>
    </citation>
    <scope>NUCLEOTIDE SEQUENCE</scope>
</reference>
<keyword evidence="3" id="KW-1185">Reference proteome</keyword>
<evidence type="ECO:0000313" key="1">
    <source>
        <dbReference type="EMBL" id="CAN60913.1"/>
    </source>
</evidence>
<accession>A5B3U7</accession>
<dbReference type="EMBL" id="AM445694">
    <property type="protein sequence ID" value="CAN60913.1"/>
    <property type="molecule type" value="Genomic_DNA"/>
</dbReference>
<proteinExistence type="predicted"/>
<dbReference type="Gramene" id="Vitis07g02109.t01">
    <property type="protein sequence ID" value="Vitis07g02109.t01.CDS"/>
    <property type="gene ID" value="Vitis07g02109"/>
</dbReference>
<reference evidence="2 3" key="2">
    <citation type="journal article" date="2023" name="Hortic Res">
        <title>The complete reference genome for grapevine (Vitis vinifera L.) genetics and breeding.</title>
        <authorList>
            <person name="Shi X."/>
            <person name="Cao S."/>
            <person name="Wang X."/>
            <person name="Huang S."/>
            <person name="Wang Y."/>
            <person name="Liu Z."/>
            <person name="Liu W."/>
            <person name="Leng X."/>
            <person name="Peng Y."/>
            <person name="Wang N."/>
            <person name="Wang Y."/>
            <person name="Ma Z."/>
            <person name="Xu X."/>
            <person name="Zhang F."/>
            <person name="Xue H."/>
            <person name="Zhong H."/>
            <person name="Wang Y."/>
            <person name="Zhang K."/>
            <person name="Velt A."/>
            <person name="Avia K."/>
            <person name="Holtgrawe D."/>
            <person name="Grimplet J."/>
            <person name="Matus J.T."/>
            <person name="Ware D."/>
            <person name="Wu X."/>
            <person name="Wang H."/>
            <person name="Liu C."/>
            <person name="Fang Y."/>
            <person name="Rustenholz C."/>
            <person name="Cheng Z."/>
            <person name="Xiao H."/>
            <person name="Zhou Y."/>
        </authorList>
    </citation>
    <scope>NUCLEOTIDE SEQUENCE [LARGE SCALE GENOMIC DNA]</scope>
    <source>
        <strain evidence="3">cv. Pinot noir / PN40024</strain>
        <tissue evidence="2">Leaf</tissue>
    </source>
</reference>
<dbReference type="AlphaFoldDB" id="A5B3U7"/>
<evidence type="ECO:0000313" key="3">
    <source>
        <dbReference type="Proteomes" id="UP001227230"/>
    </source>
</evidence>
<dbReference type="EMBL" id="CP126654">
    <property type="protein sequence ID" value="WJZ91929.1"/>
    <property type="molecule type" value="Genomic_DNA"/>
</dbReference>